<gene>
    <name evidence="1" type="ORF">L2E82_13135</name>
</gene>
<evidence type="ECO:0000313" key="2">
    <source>
        <dbReference type="Proteomes" id="UP001055811"/>
    </source>
</evidence>
<dbReference type="Proteomes" id="UP001055811">
    <property type="component" value="Linkage Group LG02"/>
</dbReference>
<proteinExistence type="predicted"/>
<name>A0ACB9GIS2_CICIN</name>
<reference evidence="2" key="1">
    <citation type="journal article" date="2022" name="Mol. Ecol. Resour.">
        <title>The genomes of chicory, endive, great burdock and yacon provide insights into Asteraceae palaeo-polyploidization history and plant inulin production.</title>
        <authorList>
            <person name="Fan W."/>
            <person name="Wang S."/>
            <person name="Wang H."/>
            <person name="Wang A."/>
            <person name="Jiang F."/>
            <person name="Liu H."/>
            <person name="Zhao H."/>
            <person name="Xu D."/>
            <person name="Zhang Y."/>
        </authorList>
    </citation>
    <scope>NUCLEOTIDE SEQUENCE [LARGE SCALE GENOMIC DNA]</scope>
    <source>
        <strain evidence="2">cv. Punajuju</strain>
    </source>
</reference>
<sequence>MLLYDTIPHPTESVHTEQILKHRTIGPDYLDHLLMHLNTGLNPEAAELMELCFSMNDSYRVDIECTSTIVLSGYPFCSSG</sequence>
<organism evidence="1 2">
    <name type="scientific">Cichorium intybus</name>
    <name type="common">Chicory</name>
    <dbReference type="NCBI Taxonomy" id="13427"/>
    <lineage>
        <taxon>Eukaryota</taxon>
        <taxon>Viridiplantae</taxon>
        <taxon>Streptophyta</taxon>
        <taxon>Embryophyta</taxon>
        <taxon>Tracheophyta</taxon>
        <taxon>Spermatophyta</taxon>
        <taxon>Magnoliopsida</taxon>
        <taxon>eudicotyledons</taxon>
        <taxon>Gunneridae</taxon>
        <taxon>Pentapetalae</taxon>
        <taxon>asterids</taxon>
        <taxon>campanulids</taxon>
        <taxon>Asterales</taxon>
        <taxon>Asteraceae</taxon>
        <taxon>Cichorioideae</taxon>
        <taxon>Cichorieae</taxon>
        <taxon>Cichoriinae</taxon>
        <taxon>Cichorium</taxon>
    </lineage>
</organism>
<accession>A0ACB9GIS2</accession>
<keyword evidence="2" id="KW-1185">Reference proteome</keyword>
<dbReference type="EMBL" id="CM042010">
    <property type="protein sequence ID" value="KAI3783073.1"/>
    <property type="molecule type" value="Genomic_DNA"/>
</dbReference>
<evidence type="ECO:0000313" key="1">
    <source>
        <dbReference type="EMBL" id="KAI3783073.1"/>
    </source>
</evidence>
<reference evidence="1 2" key="2">
    <citation type="journal article" date="2022" name="Mol. Ecol. Resour.">
        <title>The genomes of chicory, endive, great burdock and yacon provide insights into Asteraceae paleo-polyploidization history and plant inulin production.</title>
        <authorList>
            <person name="Fan W."/>
            <person name="Wang S."/>
            <person name="Wang H."/>
            <person name="Wang A."/>
            <person name="Jiang F."/>
            <person name="Liu H."/>
            <person name="Zhao H."/>
            <person name="Xu D."/>
            <person name="Zhang Y."/>
        </authorList>
    </citation>
    <scope>NUCLEOTIDE SEQUENCE [LARGE SCALE GENOMIC DNA]</scope>
    <source>
        <strain evidence="2">cv. Punajuju</strain>
        <tissue evidence="1">Leaves</tissue>
    </source>
</reference>
<comment type="caution">
    <text evidence="1">The sequence shown here is derived from an EMBL/GenBank/DDBJ whole genome shotgun (WGS) entry which is preliminary data.</text>
</comment>
<protein>
    <submittedName>
        <fullName evidence="1">Uncharacterized protein</fullName>
    </submittedName>
</protein>